<reference evidence="4" key="1">
    <citation type="journal article" date="2018" name="Sci. Rep.">
        <title>Genome sequencing of Prototheca zopfii genotypes 1 and 2 provides evidence of a severe reduction in organellar genomes.</title>
        <authorList>
            <person name="Severgnini M."/>
            <person name="Lazzari B."/>
            <person name="Capra E."/>
            <person name="Chessa S."/>
            <person name="Luini M."/>
            <person name="Bordoni R."/>
            <person name="Castiglioni B."/>
            <person name="Ricchi M."/>
            <person name="Cremonesi P."/>
        </authorList>
    </citation>
    <scope>NUCLEOTIDE SEQUENCE</scope>
    <source>
        <strain evidence="4">SAG 2021</strain>
    </source>
</reference>
<dbReference type="PANTHER" id="PTHR12534:SF0">
    <property type="entry name" value="SMALL RIBOSOMAL SUBUNIT PROTEIN US2M"/>
    <property type="match status" value="1"/>
</dbReference>
<dbReference type="InterPro" id="IPR005706">
    <property type="entry name" value="Ribosomal_uS2_bac/mit/plastid"/>
</dbReference>
<gene>
    <name evidence="4" type="primary">rps2</name>
</gene>
<dbReference type="Gene3D" id="3.40.50.10490">
    <property type="entry name" value="Glucose-6-phosphate isomerase like protein, domain 1"/>
    <property type="match status" value="1"/>
</dbReference>
<proteinExistence type="inferred from homology"/>
<dbReference type="InterPro" id="IPR001865">
    <property type="entry name" value="Ribosomal_uS2"/>
</dbReference>
<dbReference type="InterPro" id="IPR018130">
    <property type="entry name" value="Ribosomal_uS2_CS"/>
</dbReference>
<geneLocation type="mitochondrion" evidence="4"/>
<keyword evidence="4" id="KW-0496">Mitochondrion</keyword>
<evidence type="ECO:0000256" key="3">
    <source>
        <dbReference type="ARBA" id="ARBA00023274"/>
    </source>
</evidence>
<keyword evidence="3" id="KW-0687">Ribonucleoprotein</keyword>
<dbReference type="PROSITE" id="PS00963">
    <property type="entry name" value="RIBOSOMAL_S2_2"/>
    <property type="match status" value="1"/>
</dbReference>
<dbReference type="PANTHER" id="PTHR12534">
    <property type="entry name" value="30S RIBOSOMAL PROTEIN S2 PROKARYOTIC AND ORGANELLAR"/>
    <property type="match status" value="1"/>
</dbReference>
<dbReference type="AlphaFoldDB" id="A0A2P1G7L1"/>
<evidence type="ECO:0000256" key="1">
    <source>
        <dbReference type="ARBA" id="ARBA00006242"/>
    </source>
</evidence>
<accession>A0A2P1G7L1</accession>
<dbReference type="Pfam" id="PF00318">
    <property type="entry name" value="Ribosomal_S2"/>
    <property type="match status" value="1"/>
</dbReference>
<protein>
    <submittedName>
        <fullName evidence="4">Ribosomal protein S2</fullName>
    </submittedName>
</protein>
<dbReference type="GO" id="GO:0005763">
    <property type="term" value="C:mitochondrial small ribosomal subunit"/>
    <property type="evidence" value="ECO:0007669"/>
    <property type="project" value="TreeGrafter"/>
</dbReference>
<sequence>MKITDIQNKQLVKPNNFGFGSDFKAGIQLGACHSPLMITSPWNSAAYTEILGISSNVPVINSLQTKKALVQAFHLIISILKRKGNILIVNTKNSAHFSSCNQFITSYESEQISKQEQFKSRNLLCLNHERIALCLDKWIPGTLTNFKQVSKSIYSYVKFAEIFKLKGSEVLDHSNEILNFPRYYATSRNYRGYVANKSLNPTEEIRSRLNNKILKVYYESDGKDVVVSHKIHSDFTNKELKHNLNKKADIKSKMSLPLNGRPDLVILLNPDTNKNVVAEANKLHIPVMALTNTQTHINGIDYPILCNPSVDFNYYFFKKLIKLCSIYN</sequence>
<dbReference type="GO" id="GO:0003735">
    <property type="term" value="F:structural constituent of ribosome"/>
    <property type="evidence" value="ECO:0007669"/>
    <property type="project" value="InterPro"/>
</dbReference>
<dbReference type="EMBL" id="MF197534">
    <property type="protein sequence ID" value="AVM80940.1"/>
    <property type="molecule type" value="Genomic_DNA"/>
</dbReference>
<name>A0A2P1G7L1_9CHLO</name>
<organism evidence="4">
    <name type="scientific">Prototheca zopfii</name>
    <dbReference type="NCBI Taxonomy" id="3112"/>
    <lineage>
        <taxon>Eukaryota</taxon>
        <taxon>Viridiplantae</taxon>
        <taxon>Chlorophyta</taxon>
        <taxon>core chlorophytes</taxon>
        <taxon>Trebouxiophyceae</taxon>
        <taxon>Chlorellales</taxon>
        <taxon>Chlorellaceae</taxon>
        <taxon>Prototheca</taxon>
    </lineage>
</organism>
<dbReference type="GO" id="GO:0006412">
    <property type="term" value="P:translation"/>
    <property type="evidence" value="ECO:0007669"/>
    <property type="project" value="InterPro"/>
</dbReference>
<dbReference type="HAMAP" id="MF_00291_B">
    <property type="entry name" value="Ribosomal_uS2_B"/>
    <property type="match status" value="1"/>
</dbReference>
<keyword evidence="2 4" id="KW-0689">Ribosomal protein</keyword>
<comment type="similarity">
    <text evidence="1">Belongs to the universal ribosomal protein uS2 family.</text>
</comment>
<evidence type="ECO:0000256" key="2">
    <source>
        <dbReference type="ARBA" id="ARBA00022980"/>
    </source>
</evidence>
<dbReference type="SUPFAM" id="SSF52313">
    <property type="entry name" value="Ribosomal protein S2"/>
    <property type="match status" value="1"/>
</dbReference>
<evidence type="ECO:0000313" key="4">
    <source>
        <dbReference type="EMBL" id="AVM80940.1"/>
    </source>
</evidence>
<dbReference type="InterPro" id="IPR023591">
    <property type="entry name" value="Ribosomal_uS2_flav_dom_sf"/>
</dbReference>